<dbReference type="Ensembl" id="ENSOABT00000071305.1">
    <property type="protein sequence ID" value="ENSOABP00000067384.1"/>
    <property type="gene ID" value="ENSOABG00000035909.1"/>
</dbReference>
<dbReference type="PANTHER" id="PTHR19134:SF557">
    <property type="entry name" value="RECEPTOR-TYPE TYROSINE-PROTEIN PHOSPHATASE ETA-LIKE-RELATED"/>
    <property type="match status" value="1"/>
</dbReference>
<keyword evidence="7" id="KW-1185">Reference proteome</keyword>
<dbReference type="Proteomes" id="UP000472276">
    <property type="component" value="Unassembled WGS sequence"/>
</dbReference>
<feature type="domain" description="Tyrosine-protein phosphatase" evidence="4">
    <location>
        <begin position="120"/>
        <end position="304"/>
    </location>
</feature>
<organism evidence="6 7">
    <name type="scientific">Oreochromis aureus</name>
    <name type="common">Israeli tilapia</name>
    <name type="synonym">Chromis aureus</name>
    <dbReference type="NCBI Taxonomy" id="47969"/>
    <lineage>
        <taxon>Eukaryota</taxon>
        <taxon>Metazoa</taxon>
        <taxon>Chordata</taxon>
        <taxon>Craniata</taxon>
        <taxon>Vertebrata</taxon>
        <taxon>Euteleostomi</taxon>
        <taxon>Actinopterygii</taxon>
        <taxon>Neopterygii</taxon>
        <taxon>Teleostei</taxon>
        <taxon>Neoteleostei</taxon>
        <taxon>Acanthomorphata</taxon>
        <taxon>Ovalentaria</taxon>
        <taxon>Cichlomorphae</taxon>
        <taxon>Cichliformes</taxon>
        <taxon>Cichlidae</taxon>
        <taxon>African cichlids</taxon>
        <taxon>Pseudocrenilabrinae</taxon>
        <taxon>Oreochromini</taxon>
        <taxon>Oreochromis</taxon>
    </lineage>
</organism>
<evidence type="ECO:0000259" key="4">
    <source>
        <dbReference type="PROSITE" id="PS50055"/>
    </source>
</evidence>
<reference evidence="6" key="3">
    <citation type="submission" date="2025-09" db="UniProtKB">
        <authorList>
            <consortium name="Ensembl"/>
        </authorList>
    </citation>
    <scope>IDENTIFICATION</scope>
</reference>
<dbReference type="Pfam" id="PF00102">
    <property type="entry name" value="Y_phosphatase"/>
    <property type="match status" value="1"/>
</dbReference>
<dbReference type="InterPro" id="IPR029021">
    <property type="entry name" value="Prot-tyrosine_phosphatase-like"/>
</dbReference>
<gene>
    <name evidence="6" type="primary">B9D1</name>
</gene>
<accession>A0AAZ1XIB1</accession>
<keyword evidence="2" id="KW-0378">Hydrolase</keyword>
<name>A0AAZ1XIB1_OREAU</name>
<reference evidence="6" key="2">
    <citation type="submission" date="2025-08" db="UniProtKB">
        <authorList>
            <consortium name="Ensembl"/>
        </authorList>
    </citation>
    <scope>IDENTIFICATION</scope>
</reference>
<dbReference type="PRINTS" id="PR00700">
    <property type="entry name" value="PRTYPHPHTASE"/>
</dbReference>
<evidence type="ECO:0000256" key="3">
    <source>
        <dbReference type="SAM" id="Phobius"/>
    </source>
</evidence>
<evidence type="ECO:0000313" key="7">
    <source>
        <dbReference type="Proteomes" id="UP000472276"/>
    </source>
</evidence>
<dbReference type="InterPro" id="IPR000242">
    <property type="entry name" value="PTP_cat"/>
</dbReference>
<dbReference type="PROSITE" id="PS50055">
    <property type="entry name" value="TYR_PHOSPHATASE_PTP"/>
    <property type="match status" value="1"/>
</dbReference>
<dbReference type="PROSITE" id="PS00383">
    <property type="entry name" value="TYR_PHOSPHATASE_1"/>
    <property type="match status" value="1"/>
</dbReference>
<dbReference type="InterPro" id="IPR003595">
    <property type="entry name" value="Tyr_Pase_cat"/>
</dbReference>
<reference evidence="7" key="1">
    <citation type="submission" date="2020-03" db="EMBL/GenBank/DDBJ databases">
        <title>Evolution of repeat sequences and sex chromosomes of tilapia species revealed by chromosome-level genomes.</title>
        <authorList>
            <person name="Xu L."/>
            <person name="Tao W."/>
            <person name="Wang D."/>
            <person name="Zhou Q."/>
        </authorList>
    </citation>
    <scope>NUCLEOTIDE SEQUENCE [LARGE SCALE GENOMIC DNA]</scope>
    <source>
        <strain evidence="7">Israel</strain>
    </source>
</reference>
<sequence length="321" mass="36547">MRWEEGGKQRVNTVLTAFSFYNSLVSIYLVSFSFGLEKSSPPGRGTLRSTGKRTDTHPFYRVSAMPLIIERIASMCSNILNFCLFFHIWLQMITVGSGSLFKTPIHTPTTSMQTLCLHFFLPTSGGGSERDFICTQGPLPNTIADFWRMVWEQNVRIVVMVTALKHKDIVRDTYSFCVFLCVLTTVTRKQGPDCFITTINLRHVSERHSLRSVIITHYYYPSWPDRGVPKSQSSLCVFTEHVRQHLEAIPCLGPAVVHCSAGIGRTGTFVTLLWLQQLCARGIRPDIKAAVQDLRLHRMWMVQTLFNHFTVNIYYSITALL</sequence>
<keyword evidence="3" id="KW-1133">Transmembrane helix</keyword>
<dbReference type="AlphaFoldDB" id="A0AAZ1XIB1"/>
<dbReference type="EC" id="3.1.3.48" evidence="1"/>
<dbReference type="PROSITE" id="PS50056">
    <property type="entry name" value="TYR_PHOSPHATASE_2"/>
    <property type="match status" value="1"/>
</dbReference>
<evidence type="ECO:0000256" key="1">
    <source>
        <dbReference type="ARBA" id="ARBA00013064"/>
    </source>
</evidence>
<dbReference type="Gene3D" id="3.90.190.10">
    <property type="entry name" value="Protein tyrosine phosphatase superfamily"/>
    <property type="match status" value="1"/>
</dbReference>
<dbReference type="SMART" id="SM00404">
    <property type="entry name" value="PTPc_motif"/>
    <property type="match status" value="1"/>
</dbReference>
<evidence type="ECO:0000313" key="6">
    <source>
        <dbReference type="Ensembl" id="ENSOABP00000067384.1"/>
    </source>
</evidence>
<evidence type="ECO:0000259" key="5">
    <source>
        <dbReference type="PROSITE" id="PS50056"/>
    </source>
</evidence>
<keyword evidence="3" id="KW-0812">Transmembrane</keyword>
<keyword evidence="2" id="KW-0904">Protein phosphatase</keyword>
<dbReference type="InterPro" id="IPR050348">
    <property type="entry name" value="Protein-Tyr_Phosphatase"/>
</dbReference>
<proteinExistence type="predicted"/>
<evidence type="ECO:0000256" key="2">
    <source>
        <dbReference type="ARBA" id="ARBA00022912"/>
    </source>
</evidence>
<keyword evidence="3" id="KW-0472">Membrane</keyword>
<dbReference type="SUPFAM" id="SSF52799">
    <property type="entry name" value="(Phosphotyrosine protein) phosphatases II"/>
    <property type="match status" value="1"/>
</dbReference>
<feature type="domain" description="Tyrosine specific protein phosphatases" evidence="5">
    <location>
        <begin position="236"/>
        <end position="309"/>
    </location>
</feature>
<dbReference type="GO" id="GO:0004725">
    <property type="term" value="F:protein tyrosine phosphatase activity"/>
    <property type="evidence" value="ECO:0007669"/>
    <property type="project" value="UniProtKB-EC"/>
</dbReference>
<feature type="transmembrane region" description="Helical" evidence="3">
    <location>
        <begin position="12"/>
        <end position="34"/>
    </location>
</feature>
<dbReference type="SMART" id="SM00194">
    <property type="entry name" value="PTPc"/>
    <property type="match status" value="1"/>
</dbReference>
<protein>
    <recommendedName>
        <fullName evidence="1">protein-tyrosine-phosphatase</fullName>
        <ecNumber evidence="1">3.1.3.48</ecNumber>
    </recommendedName>
</protein>
<dbReference type="CDD" id="cd00047">
    <property type="entry name" value="PTPc"/>
    <property type="match status" value="1"/>
</dbReference>
<dbReference type="InterPro" id="IPR000387">
    <property type="entry name" value="Tyr_Pase_dom"/>
</dbReference>
<dbReference type="InterPro" id="IPR016130">
    <property type="entry name" value="Tyr_Pase_AS"/>
</dbReference>
<dbReference type="PANTHER" id="PTHR19134">
    <property type="entry name" value="RECEPTOR-TYPE TYROSINE-PROTEIN PHOSPHATASE"/>
    <property type="match status" value="1"/>
</dbReference>